<comment type="similarity">
    <text evidence="6">Belongs to the cytochrome P450 family.</text>
</comment>
<dbReference type="GO" id="GO:0016705">
    <property type="term" value="F:oxidoreductase activity, acting on paired donors, with incorporation or reduction of molecular oxygen"/>
    <property type="evidence" value="ECO:0007669"/>
    <property type="project" value="InterPro"/>
</dbReference>
<dbReference type="SUPFAM" id="SSF48264">
    <property type="entry name" value="Cytochrome P450"/>
    <property type="match status" value="1"/>
</dbReference>
<evidence type="ECO:0000313" key="8">
    <source>
        <dbReference type="EMBL" id="KIW56544.1"/>
    </source>
</evidence>
<dbReference type="InterPro" id="IPR001128">
    <property type="entry name" value="Cyt_P450"/>
</dbReference>
<dbReference type="GO" id="GO:0005506">
    <property type="term" value="F:iron ion binding"/>
    <property type="evidence" value="ECO:0007669"/>
    <property type="project" value="InterPro"/>
</dbReference>
<dbReference type="AlphaFoldDB" id="A0A0D2F965"/>
<keyword evidence="7" id="KW-1133">Transmembrane helix</keyword>
<dbReference type="GO" id="GO:0004497">
    <property type="term" value="F:monooxygenase activity"/>
    <property type="evidence" value="ECO:0007669"/>
    <property type="project" value="UniProtKB-KW"/>
</dbReference>
<dbReference type="OrthoDB" id="3934656at2759"/>
<dbReference type="PANTHER" id="PTHR24305:SF235">
    <property type="entry name" value="CYTOCHROME P450 MONOOXYGENASE APDB-RELATED"/>
    <property type="match status" value="1"/>
</dbReference>
<dbReference type="HOGENOM" id="CLU_001570_14_0_1"/>
<evidence type="ECO:0000256" key="6">
    <source>
        <dbReference type="RuleBase" id="RU000461"/>
    </source>
</evidence>
<keyword evidence="9" id="KW-1185">Reference proteome</keyword>
<dbReference type="Pfam" id="PF00067">
    <property type="entry name" value="p450"/>
    <property type="match status" value="1"/>
</dbReference>
<comment type="cofactor">
    <cofactor evidence="1 5">
        <name>heme</name>
        <dbReference type="ChEBI" id="CHEBI:30413"/>
    </cofactor>
</comment>
<accession>A0A0D2F965</accession>
<evidence type="ECO:0000256" key="5">
    <source>
        <dbReference type="PIRSR" id="PIRSR602401-1"/>
    </source>
</evidence>
<evidence type="ECO:0000256" key="7">
    <source>
        <dbReference type="SAM" id="Phobius"/>
    </source>
</evidence>
<feature type="binding site" description="axial binding residue" evidence="5">
    <location>
        <position position="464"/>
    </location>
    <ligand>
        <name>heme</name>
        <dbReference type="ChEBI" id="CHEBI:30413"/>
    </ligand>
    <ligandPart>
        <name>Fe</name>
        <dbReference type="ChEBI" id="CHEBI:18248"/>
    </ligandPart>
</feature>
<dbReference type="STRING" id="348802.A0A0D2F965"/>
<keyword evidence="5 6" id="KW-0349">Heme</keyword>
<dbReference type="GeneID" id="25327107"/>
<evidence type="ECO:0008006" key="10">
    <source>
        <dbReference type="Google" id="ProtNLM"/>
    </source>
</evidence>
<gene>
    <name evidence="8" type="ORF">PV05_05199</name>
</gene>
<keyword evidence="4 5" id="KW-0408">Iron</keyword>
<name>A0A0D2F965_9EURO</name>
<dbReference type="PANTHER" id="PTHR24305">
    <property type="entry name" value="CYTOCHROME P450"/>
    <property type="match status" value="1"/>
</dbReference>
<dbReference type="PROSITE" id="PS00086">
    <property type="entry name" value="CYTOCHROME_P450"/>
    <property type="match status" value="1"/>
</dbReference>
<evidence type="ECO:0000256" key="4">
    <source>
        <dbReference type="ARBA" id="ARBA00023004"/>
    </source>
</evidence>
<dbReference type="InterPro" id="IPR002401">
    <property type="entry name" value="Cyt_P450_E_grp-I"/>
</dbReference>
<reference evidence="8 9" key="1">
    <citation type="submission" date="2015-01" db="EMBL/GenBank/DDBJ databases">
        <title>The Genome Sequence of Exophiala xenobiotica CBS118157.</title>
        <authorList>
            <consortium name="The Broad Institute Genomics Platform"/>
            <person name="Cuomo C."/>
            <person name="de Hoog S."/>
            <person name="Gorbushina A."/>
            <person name="Stielow B."/>
            <person name="Teixiera M."/>
            <person name="Abouelleil A."/>
            <person name="Chapman S.B."/>
            <person name="Priest M."/>
            <person name="Young S.K."/>
            <person name="Wortman J."/>
            <person name="Nusbaum C."/>
            <person name="Birren B."/>
        </authorList>
    </citation>
    <scope>NUCLEOTIDE SEQUENCE [LARGE SCALE GENOMIC DNA]</scope>
    <source>
        <strain evidence="8 9">CBS 118157</strain>
    </source>
</reference>
<evidence type="ECO:0000256" key="1">
    <source>
        <dbReference type="ARBA" id="ARBA00001971"/>
    </source>
</evidence>
<sequence length="517" mass="58445">MRYRPCYRRNSTFREDALYSYHAADMPFSTVALYSVPFGALVFVLFRYLKIPSIPGPFLASITDLWRAYQVEYASFHENIGHVHAKYGPIVRVGPNTVYTSDPLAVSTIYSTHGDFKKADSYHALRTLVNKKIIGSVIDMQDESENAALKRAVGHAFATKNLLDYEPDVDYTADMLVQTLRQVRSADVFTSMQQFQVDFLMKAAFNRDTNYLAARKSTRDISGEQRLHHWTKWQALPSLEKLLYKSPFCLAWYQSSGSPPVWTTMAKEELAARQAQGPGKMVKNGAKPDLLSKYIDGATRHKDISTELLMRMISSTISAGFDTSAFTMSTIIYFLLKNPGAMKKLRAELDAAVSAGELSNPPRYIEADRIKYLGAVIKESMRLYHFLSQPLERVVPAGGAQISGHWLPGGTTVAVPVPVVHRDVKVFGQDADDFRPDRWLETDEHQRIAMERTMLAFGAGKRVCLGRHIAELEMKKVIPRLLLEFDMTLDDPGYLLEPKDNYSRFMKPFSVTFSDKT</sequence>
<dbReference type="RefSeq" id="XP_013317128.1">
    <property type="nucleotide sequence ID" value="XM_013461674.1"/>
</dbReference>
<dbReference type="PRINTS" id="PR00385">
    <property type="entry name" value="P450"/>
</dbReference>
<keyword evidence="2 5" id="KW-0479">Metal-binding</keyword>
<dbReference type="Proteomes" id="UP000054342">
    <property type="component" value="Unassembled WGS sequence"/>
</dbReference>
<dbReference type="GO" id="GO:0020037">
    <property type="term" value="F:heme binding"/>
    <property type="evidence" value="ECO:0007669"/>
    <property type="project" value="InterPro"/>
</dbReference>
<keyword evidence="7" id="KW-0812">Transmembrane</keyword>
<dbReference type="EMBL" id="KN847319">
    <property type="protein sequence ID" value="KIW56544.1"/>
    <property type="molecule type" value="Genomic_DNA"/>
</dbReference>
<keyword evidence="3 6" id="KW-0560">Oxidoreductase</keyword>
<dbReference type="PRINTS" id="PR00463">
    <property type="entry name" value="EP450I"/>
</dbReference>
<dbReference type="InterPro" id="IPR050121">
    <property type="entry name" value="Cytochrome_P450_monoxygenase"/>
</dbReference>
<dbReference type="InterPro" id="IPR017972">
    <property type="entry name" value="Cyt_P450_CS"/>
</dbReference>
<evidence type="ECO:0000313" key="9">
    <source>
        <dbReference type="Proteomes" id="UP000054342"/>
    </source>
</evidence>
<evidence type="ECO:0000256" key="2">
    <source>
        <dbReference type="ARBA" id="ARBA00022723"/>
    </source>
</evidence>
<keyword evidence="6" id="KW-0503">Monooxygenase</keyword>
<feature type="transmembrane region" description="Helical" evidence="7">
    <location>
        <begin position="31"/>
        <end position="49"/>
    </location>
</feature>
<evidence type="ECO:0000256" key="3">
    <source>
        <dbReference type="ARBA" id="ARBA00023002"/>
    </source>
</evidence>
<keyword evidence="7" id="KW-0472">Membrane</keyword>
<proteinExistence type="inferred from homology"/>
<protein>
    <recommendedName>
        <fullName evidence="10">Cytochrome P450 oxidoreductase</fullName>
    </recommendedName>
</protein>
<organism evidence="8 9">
    <name type="scientific">Exophiala xenobiotica</name>
    <dbReference type="NCBI Taxonomy" id="348802"/>
    <lineage>
        <taxon>Eukaryota</taxon>
        <taxon>Fungi</taxon>
        <taxon>Dikarya</taxon>
        <taxon>Ascomycota</taxon>
        <taxon>Pezizomycotina</taxon>
        <taxon>Eurotiomycetes</taxon>
        <taxon>Chaetothyriomycetidae</taxon>
        <taxon>Chaetothyriales</taxon>
        <taxon>Herpotrichiellaceae</taxon>
        <taxon>Exophiala</taxon>
    </lineage>
</organism>
<dbReference type="GO" id="GO:0044550">
    <property type="term" value="P:secondary metabolite biosynthetic process"/>
    <property type="evidence" value="ECO:0007669"/>
    <property type="project" value="UniProtKB-ARBA"/>
</dbReference>
<dbReference type="Gene3D" id="1.10.630.10">
    <property type="entry name" value="Cytochrome P450"/>
    <property type="match status" value="1"/>
</dbReference>
<dbReference type="InterPro" id="IPR036396">
    <property type="entry name" value="Cyt_P450_sf"/>
</dbReference>